<dbReference type="Gene3D" id="3.90.1150.10">
    <property type="entry name" value="Aspartate Aminotransferase, domain 1"/>
    <property type="match status" value="1"/>
</dbReference>
<evidence type="ECO:0000256" key="1">
    <source>
        <dbReference type="ARBA" id="ARBA00037999"/>
    </source>
</evidence>
<evidence type="ECO:0000313" key="6">
    <source>
        <dbReference type="Proteomes" id="UP000280296"/>
    </source>
</evidence>
<dbReference type="InterPro" id="IPR000653">
    <property type="entry name" value="DegT/StrS_aminotransferase"/>
</dbReference>
<reference evidence="5 6" key="2">
    <citation type="submission" date="2019-01" db="EMBL/GenBank/DDBJ databases">
        <title>Tautonia sociabilis, a novel thermotolerant planctomycete of Isosphaeraceae family, isolated from a 4000 m deep subterranean habitat.</title>
        <authorList>
            <person name="Kovaleva O.L."/>
            <person name="Elcheninov A.G."/>
            <person name="Van Heerden E."/>
            <person name="Toshchakov S.V."/>
            <person name="Novikov A."/>
            <person name="Bonch-Osmolovskaya E.A."/>
            <person name="Kublanov I.V."/>
        </authorList>
    </citation>
    <scope>NUCLEOTIDE SEQUENCE [LARGE SCALE GENOMIC DNA]</scope>
    <source>
        <strain evidence="5 6">GM2012</strain>
    </source>
</reference>
<evidence type="ECO:0000256" key="4">
    <source>
        <dbReference type="RuleBase" id="RU004508"/>
    </source>
</evidence>
<accession>A0A432MLA6</accession>
<dbReference type="RefSeq" id="WP_126724969.1">
    <property type="nucleotide sequence ID" value="NZ_RYZH01000014.1"/>
</dbReference>
<sequence length="441" mass="47835">MTPRCSRRAMLGAATALGWVGRSARSAGSDAKPAVLGGEPVRRSAFPRWPIIGDEDVRALVDVLKSGCWYRGNGDRVARFEQQWADRLGSRHCVATANGTSALITALNALEIGPGDEVIVPPYTFVATINAVILQHALPVFVDVDPETFQIDASKIEEAITDRTRAIIPVHIGGAPADLDAVLEIARRRGLAVVEDACQAPLAEWRGKKVGTLGDLGCFSFQASKNLTSGEGGAVSTQDDRLYAECLSFQNNGRSGPGMPGIFARNGANLRLTEFQGALLATQLARLEPQSKTREENAAYLSEQLRRIPGITPARMYEGCTRNAYHLYMFRYDPDAFAGLPRSGFLKAMAAEGIPASGGYAPLYREPFLERALDSRAYRSIYSSARLASYRERLEFPGNERLCSEAVWLTQNMLLGSRADMDEIAGAIRKIQEHAGAIATA</sequence>
<protein>
    <submittedName>
        <fullName evidence="5">DegT/DnrJ/EryC1/StrS family aminotransferase</fullName>
    </submittedName>
</protein>
<keyword evidence="3 4" id="KW-0663">Pyridoxal phosphate</keyword>
<dbReference type="PANTHER" id="PTHR30244:SF34">
    <property type="entry name" value="DTDP-4-AMINO-4,6-DIDEOXYGALACTOSE TRANSAMINASE"/>
    <property type="match status" value="1"/>
</dbReference>
<dbReference type="CDD" id="cd00616">
    <property type="entry name" value="AHBA_syn"/>
    <property type="match status" value="1"/>
</dbReference>
<reference evidence="5 6" key="1">
    <citation type="submission" date="2018-12" db="EMBL/GenBank/DDBJ databases">
        <authorList>
            <person name="Toschakov S.V."/>
        </authorList>
    </citation>
    <scope>NUCLEOTIDE SEQUENCE [LARGE SCALE GENOMIC DNA]</scope>
    <source>
        <strain evidence="5 6">GM2012</strain>
    </source>
</reference>
<evidence type="ECO:0000313" key="5">
    <source>
        <dbReference type="EMBL" id="RUL88060.1"/>
    </source>
</evidence>
<dbReference type="PIRSF" id="PIRSF000390">
    <property type="entry name" value="PLP_StrS"/>
    <property type="match status" value="1"/>
</dbReference>
<dbReference type="GO" id="GO:0030170">
    <property type="term" value="F:pyridoxal phosphate binding"/>
    <property type="evidence" value="ECO:0007669"/>
    <property type="project" value="TreeGrafter"/>
</dbReference>
<keyword evidence="5" id="KW-0032">Aminotransferase</keyword>
<dbReference type="GO" id="GO:0008483">
    <property type="term" value="F:transaminase activity"/>
    <property type="evidence" value="ECO:0007669"/>
    <property type="project" value="UniProtKB-KW"/>
</dbReference>
<dbReference type="InterPro" id="IPR015422">
    <property type="entry name" value="PyrdxlP-dep_Trfase_small"/>
</dbReference>
<feature type="active site" description="Proton acceptor" evidence="2">
    <location>
        <position position="225"/>
    </location>
</feature>
<name>A0A432MLA6_9BACT</name>
<dbReference type="AlphaFoldDB" id="A0A432MLA6"/>
<dbReference type="InterPro" id="IPR015421">
    <property type="entry name" value="PyrdxlP-dep_Trfase_major"/>
</dbReference>
<keyword evidence="6" id="KW-1185">Reference proteome</keyword>
<evidence type="ECO:0000256" key="2">
    <source>
        <dbReference type="PIRSR" id="PIRSR000390-1"/>
    </source>
</evidence>
<feature type="modified residue" description="N6-(pyridoxal phosphate)lysine" evidence="3">
    <location>
        <position position="225"/>
    </location>
</feature>
<organism evidence="5 6">
    <name type="scientific">Tautonia sociabilis</name>
    <dbReference type="NCBI Taxonomy" id="2080755"/>
    <lineage>
        <taxon>Bacteria</taxon>
        <taxon>Pseudomonadati</taxon>
        <taxon>Planctomycetota</taxon>
        <taxon>Planctomycetia</taxon>
        <taxon>Isosphaerales</taxon>
        <taxon>Isosphaeraceae</taxon>
        <taxon>Tautonia</taxon>
    </lineage>
</organism>
<dbReference type="Proteomes" id="UP000280296">
    <property type="component" value="Unassembled WGS sequence"/>
</dbReference>
<dbReference type="Gene3D" id="3.40.640.10">
    <property type="entry name" value="Type I PLP-dependent aspartate aminotransferase-like (Major domain)"/>
    <property type="match status" value="1"/>
</dbReference>
<dbReference type="PANTHER" id="PTHR30244">
    <property type="entry name" value="TRANSAMINASE"/>
    <property type="match status" value="1"/>
</dbReference>
<dbReference type="OrthoDB" id="257609at2"/>
<dbReference type="EMBL" id="RYZH01000014">
    <property type="protein sequence ID" value="RUL88060.1"/>
    <property type="molecule type" value="Genomic_DNA"/>
</dbReference>
<dbReference type="Pfam" id="PF01041">
    <property type="entry name" value="DegT_DnrJ_EryC1"/>
    <property type="match status" value="1"/>
</dbReference>
<comment type="similarity">
    <text evidence="1 4">Belongs to the DegT/DnrJ/EryC1 family.</text>
</comment>
<proteinExistence type="inferred from homology"/>
<evidence type="ECO:0000256" key="3">
    <source>
        <dbReference type="PIRSR" id="PIRSR000390-2"/>
    </source>
</evidence>
<keyword evidence="5" id="KW-0808">Transferase</keyword>
<gene>
    <name evidence="5" type="ORF">TsocGM_08950</name>
</gene>
<dbReference type="GO" id="GO:0000271">
    <property type="term" value="P:polysaccharide biosynthetic process"/>
    <property type="evidence" value="ECO:0007669"/>
    <property type="project" value="TreeGrafter"/>
</dbReference>
<dbReference type="SUPFAM" id="SSF53383">
    <property type="entry name" value="PLP-dependent transferases"/>
    <property type="match status" value="1"/>
</dbReference>
<dbReference type="InterPro" id="IPR015424">
    <property type="entry name" value="PyrdxlP-dep_Trfase"/>
</dbReference>
<comment type="caution">
    <text evidence="5">The sequence shown here is derived from an EMBL/GenBank/DDBJ whole genome shotgun (WGS) entry which is preliminary data.</text>
</comment>